<gene>
    <name evidence="1" type="ORF">K505DRAFT_252705</name>
</gene>
<name>A0A6A6X049_9PLEO</name>
<protein>
    <submittedName>
        <fullName evidence="1">Uncharacterized protein</fullName>
    </submittedName>
</protein>
<dbReference type="Proteomes" id="UP000799757">
    <property type="component" value="Unassembled WGS sequence"/>
</dbReference>
<proteinExistence type="predicted"/>
<dbReference type="InterPro" id="IPR054208">
    <property type="entry name" value="DUF6914"/>
</dbReference>
<reference evidence="1" key="1">
    <citation type="journal article" date="2020" name="Stud. Mycol.">
        <title>101 Dothideomycetes genomes: a test case for predicting lifestyles and emergence of pathogens.</title>
        <authorList>
            <person name="Haridas S."/>
            <person name="Albert R."/>
            <person name="Binder M."/>
            <person name="Bloem J."/>
            <person name="Labutti K."/>
            <person name="Salamov A."/>
            <person name="Andreopoulos B."/>
            <person name="Baker S."/>
            <person name="Barry K."/>
            <person name="Bills G."/>
            <person name="Bluhm B."/>
            <person name="Cannon C."/>
            <person name="Castanera R."/>
            <person name="Culley D."/>
            <person name="Daum C."/>
            <person name="Ezra D."/>
            <person name="Gonzalez J."/>
            <person name="Henrissat B."/>
            <person name="Kuo A."/>
            <person name="Liang C."/>
            <person name="Lipzen A."/>
            <person name="Lutzoni F."/>
            <person name="Magnuson J."/>
            <person name="Mondo S."/>
            <person name="Nolan M."/>
            <person name="Ohm R."/>
            <person name="Pangilinan J."/>
            <person name="Park H.-J."/>
            <person name="Ramirez L."/>
            <person name="Alfaro M."/>
            <person name="Sun H."/>
            <person name="Tritt A."/>
            <person name="Yoshinaga Y."/>
            <person name="Zwiers L.-H."/>
            <person name="Turgeon B."/>
            <person name="Goodwin S."/>
            <person name="Spatafora J."/>
            <person name="Crous P."/>
            <person name="Grigoriev I."/>
        </authorList>
    </citation>
    <scope>NUCLEOTIDE SEQUENCE</scope>
    <source>
        <strain evidence="1">CBS 109.77</strain>
    </source>
</reference>
<organism evidence="1 2">
    <name type="scientific">Melanomma pulvis-pyrius CBS 109.77</name>
    <dbReference type="NCBI Taxonomy" id="1314802"/>
    <lineage>
        <taxon>Eukaryota</taxon>
        <taxon>Fungi</taxon>
        <taxon>Dikarya</taxon>
        <taxon>Ascomycota</taxon>
        <taxon>Pezizomycotina</taxon>
        <taxon>Dothideomycetes</taxon>
        <taxon>Pleosporomycetidae</taxon>
        <taxon>Pleosporales</taxon>
        <taxon>Melanommataceae</taxon>
        <taxon>Melanomma</taxon>
    </lineage>
</organism>
<dbReference type="AlphaFoldDB" id="A0A6A6X049"/>
<sequence>MYLDSLTPGGLYIILFIRGDPPSMNDFHWGLYLHHDSNYGGTKYHIKKEGSSGWITDHGHTRGVFKSFLLVGLFQIATVPQGRESHVDEKIRSYDPSINTPGVTCRVWVLWVLALLQQPANGYTVLRCNNLNELEEEIKQWGNANAQSAADNGQPRPIGYSSKIHCPNIKIFAYWPLGFL</sequence>
<evidence type="ECO:0000313" key="2">
    <source>
        <dbReference type="Proteomes" id="UP000799757"/>
    </source>
</evidence>
<dbReference type="Pfam" id="PF21858">
    <property type="entry name" value="DUF6914"/>
    <property type="match status" value="1"/>
</dbReference>
<keyword evidence="2" id="KW-1185">Reference proteome</keyword>
<accession>A0A6A6X049</accession>
<evidence type="ECO:0000313" key="1">
    <source>
        <dbReference type="EMBL" id="KAF2789726.1"/>
    </source>
</evidence>
<dbReference type="OrthoDB" id="3016366at2759"/>
<dbReference type="EMBL" id="MU002118">
    <property type="protein sequence ID" value="KAF2789726.1"/>
    <property type="molecule type" value="Genomic_DNA"/>
</dbReference>